<evidence type="ECO:0000256" key="4">
    <source>
        <dbReference type="ARBA" id="ARBA00023002"/>
    </source>
</evidence>
<dbReference type="GO" id="GO:0005506">
    <property type="term" value="F:iron ion binding"/>
    <property type="evidence" value="ECO:0007669"/>
    <property type="project" value="InterPro"/>
</dbReference>
<evidence type="ECO:0000313" key="10">
    <source>
        <dbReference type="Proteomes" id="UP000305888"/>
    </source>
</evidence>
<sequence length="395" mass="43436">MTPFHQSPRDADFIQSPWAAYDRARAGGPLVFWHDYGHACSADHATVSALLRDRRFGREAPAGLLPPPPEHLAPFYAVEDHSMLEREPPVHTRLRGLVTRAFVSRRVAGMAAEIAALSARLIDGFSGAETDLLPHWAERIPVIVIARLLGVPEEMAGQLLAWSHDMVAIYQARRDRAVEEAAARAAAEFSAYLRAHVEARRRQPREDLITHLIAAEENGDRLSTDELIATCILLLNAGHEATVHALGNGVKAVLESGRPAERFFANAAATEATVEEILRFDPPLHMFTRYALEPVEIAGHRFAPGEVVGLLLGAANHDPAFRRDPGRFDPGLGGAGHLSFGAGLHFCVGAPLARLEMQVALPDLFRRLPGLRLARPPRYADAFHFRRLERLEITA</sequence>
<dbReference type="GO" id="GO:0004497">
    <property type="term" value="F:monooxygenase activity"/>
    <property type="evidence" value="ECO:0007669"/>
    <property type="project" value="UniProtKB-KW"/>
</dbReference>
<comment type="function">
    <text evidence="7">Cytochromes P450 are a group of heme-thiolate monooxygenases. They oxidize a variety of structurally unrelated compounds, including steroids, fatty acids, and xenobiotics.</text>
</comment>
<comment type="similarity">
    <text evidence="1 8">Belongs to the cytochrome P450 family.</text>
</comment>
<dbReference type="KEGG" id="ppru:FDP22_15060"/>
<gene>
    <name evidence="9" type="ORF">FDP22_15060</name>
</gene>
<dbReference type="FunFam" id="1.10.630.10:FF:000018">
    <property type="entry name" value="Cytochrome P450 monooxygenase"/>
    <property type="match status" value="1"/>
</dbReference>
<name>A0A5B8FIE3_9RHOB</name>
<keyword evidence="2 8" id="KW-0349">Heme</keyword>
<protein>
    <submittedName>
        <fullName evidence="9">Cytochrome P450</fullName>
    </submittedName>
</protein>
<dbReference type="GO" id="GO:0016705">
    <property type="term" value="F:oxidoreductase activity, acting on paired donors, with incorporation or reduction of molecular oxygen"/>
    <property type="evidence" value="ECO:0007669"/>
    <property type="project" value="InterPro"/>
</dbReference>
<evidence type="ECO:0000256" key="6">
    <source>
        <dbReference type="ARBA" id="ARBA00023033"/>
    </source>
</evidence>
<dbReference type="PANTHER" id="PTHR46696:SF1">
    <property type="entry name" value="CYTOCHROME P450 YJIB-RELATED"/>
    <property type="match status" value="1"/>
</dbReference>
<dbReference type="Proteomes" id="UP000305888">
    <property type="component" value="Chromosome"/>
</dbReference>
<dbReference type="SUPFAM" id="SSF48264">
    <property type="entry name" value="Cytochrome P450"/>
    <property type="match status" value="1"/>
</dbReference>
<evidence type="ECO:0000256" key="1">
    <source>
        <dbReference type="ARBA" id="ARBA00010617"/>
    </source>
</evidence>
<dbReference type="PRINTS" id="PR00359">
    <property type="entry name" value="BP450"/>
</dbReference>
<keyword evidence="4 8" id="KW-0560">Oxidoreductase</keyword>
<organism evidence="9 10">
    <name type="scientific">Paroceanicella profunda</name>
    <dbReference type="NCBI Taxonomy" id="2579971"/>
    <lineage>
        <taxon>Bacteria</taxon>
        <taxon>Pseudomonadati</taxon>
        <taxon>Pseudomonadota</taxon>
        <taxon>Alphaproteobacteria</taxon>
        <taxon>Rhodobacterales</taxon>
        <taxon>Paracoccaceae</taxon>
        <taxon>Paroceanicella</taxon>
    </lineage>
</organism>
<dbReference type="Gene3D" id="1.10.630.10">
    <property type="entry name" value="Cytochrome P450"/>
    <property type="match status" value="1"/>
</dbReference>
<dbReference type="GO" id="GO:0020037">
    <property type="term" value="F:heme binding"/>
    <property type="evidence" value="ECO:0007669"/>
    <property type="project" value="InterPro"/>
</dbReference>
<keyword evidence="3 8" id="KW-0479">Metal-binding</keyword>
<proteinExistence type="inferred from homology"/>
<dbReference type="PROSITE" id="PS00086">
    <property type="entry name" value="CYTOCHROME_P450"/>
    <property type="match status" value="1"/>
</dbReference>
<reference evidence="9 10" key="1">
    <citation type="submission" date="2019-06" db="EMBL/GenBank/DDBJ databases">
        <title>Genome sequence of Rhodobacteraceae bacterium D4M1.</title>
        <authorList>
            <person name="Cao J."/>
        </authorList>
    </citation>
    <scope>NUCLEOTIDE SEQUENCE [LARGE SCALE GENOMIC DNA]</scope>
    <source>
        <strain evidence="9 10">D4M1</strain>
    </source>
</reference>
<dbReference type="InterPro" id="IPR002397">
    <property type="entry name" value="Cyt_P450_B"/>
</dbReference>
<dbReference type="CDD" id="cd20625">
    <property type="entry name" value="CYP164-like"/>
    <property type="match status" value="1"/>
</dbReference>
<dbReference type="AlphaFoldDB" id="A0A5B8FIE3"/>
<evidence type="ECO:0000256" key="7">
    <source>
        <dbReference type="ARBA" id="ARBA00043906"/>
    </source>
</evidence>
<dbReference type="RefSeq" id="WP_138574874.1">
    <property type="nucleotide sequence ID" value="NZ_CP040818.1"/>
</dbReference>
<evidence type="ECO:0000256" key="5">
    <source>
        <dbReference type="ARBA" id="ARBA00023004"/>
    </source>
</evidence>
<dbReference type="InterPro" id="IPR001128">
    <property type="entry name" value="Cyt_P450"/>
</dbReference>
<evidence type="ECO:0000256" key="8">
    <source>
        <dbReference type="RuleBase" id="RU000461"/>
    </source>
</evidence>
<dbReference type="PRINTS" id="PR00385">
    <property type="entry name" value="P450"/>
</dbReference>
<dbReference type="InterPro" id="IPR017972">
    <property type="entry name" value="Cyt_P450_CS"/>
</dbReference>
<evidence type="ECO:0000313" key="9">
    <source>
        <dbReference type="EMBL" id="QDL92988.1"/>
    </source>
</evidence>
<dbReference type="OrthoDB" id="9801155at2"/>
<dbReference type="InterPro" id="IPR036396">
    <property type="entry name" value="Cyt_P450_sf"/>
</dbReference>
<keyword evidence="5 8" id="KW-0408">Iron</keyword>
<evidence type="ECO:0000256" key="2">
    <source>
        <dbReference type="ARBA" id="ARBA00022617"/>
    </source>
</evidence>
<keyword evidence="10" id="KW-1185">Reference proteome</keyword>
<dbReference type="PANTHER" id="PTHR46696">
    <property type="entry name" value="P450, PUTATIVE (EUROFUNG)-RELATED"/>
    <property type="match status" value="1"/>
</dbReference>
<keyword evidence="6 8" id="KW-0503">Monooxygenase</keyword>
<evidence type="ECO:0000256" key="3">
    <source>
        <dbReference type="ARBA" id="ARBA00022723"/>
    </source>
</evidence>
<dbReference type="Pfam" id="PF00067">
    <property type="entry name" value="p450"/>
    <property type="match status" value="1"/>
</dbReference>
<accession>A0A5B8FIE3</accession>
<dbReference type="EMBL" id="CP040818">
    <property type="protein sequence ID" value="QDL92988.1"/>
    <property type="molecule type" value="Genomic_DNA"/>
</dbReference>